<dbReference type="RefSeq" id="WP_285391058.1">
    <property type="nucleotide sequence ID" value="NZ_JASSVS010000005.1"/>
</dbReference>
<reference evidence="12 13" key="1">
    <citation type="submission" date="2023-06" db="EMBL/GenBank/DDBJ databases">
        <title>Marinobacter azerbaijanicus a moderately halophilic, isolated from Urmia Lake in Azerbaijan region of Iran.</title>
        <authorList>
            <person name="Sanchez-Porro C."/>
            <person name="Aghdam E.M."/>
            <person name="Saheb S.M."/>
            <person name="Tarhriz V."/>
            <person name="Kazemi E."/>
            <person name="Ammozegar M.A."/>
            <person name="Ventosa A."/>
            <person name="Hejazi M.S."/>
        </authorList>
    </citation>
    <scope>NUCLEOTIDE SEQUENCE [LARGE SCALE GENOMIC DNA]</scope>
    <source>
        <strain evidence="12 13">TBZ242</strain>
    </source>
</reference>
<dbReference type="InterPro" id="IPR011057">
    <property type="entry name" value="Mss4-like_sf"/>
</dbReference>
<feature type="domain" description="MsrB" evidence="11">
    <location>
        <begin position="260"/>
        <end position="382"/>
    </location>
</feature>
<comment type="caution">
    <text evidence="12">The sequence shown here is derived from an EMBL/GenBank/DDBJ whole genome shotgun (WGS) entry which is preliminary data.</text>
</comment>
<dbReference type="HAMAP" id="MF_01400">
    <property type="entry name" value="MsrB"/>
    <property type="match status" value="1"/>
</dbReference>
<dbReference type="SUPFAM" id="SSF55068">
    <property type="entry name" value="Peptide methionine sulfoxide reductase"/>
    <property type="match status" value="1"/>
</dbReference>
<comment type="function">
    <text evidence="3 8">Has an important function as a repair enzyme for proteins that have been inactivated by oxidation. Catalyzes the reversible oxidation-reduction of methionine sulfoxide in proteins to methionine.</text>
</comment>
<dbReference type="GO" id="GO:0033743">
    <property type="term" value="F:peptide-methionine (R)-S-oxide reductase activity"/>
    <property type="evidence" value="ECO:0007669"/>
    <property type="project" value="UniProtKB-EC"/>
</dbReference>
<evidence type="ECO:0000256" key="3">
    <source>
        <dbReference type="ARBA" id="ARBA00024679"/>
    </source>
</evidence>
<dbReference type="InterPro" id="IPR002579">
    <property type="entry name" value="Met_Sox_Rdtase_MsrB_dom"/>
</dbReference>
<keyword evidence="13" id="KW-1185">Reference proteome</keyword>
<comment type="similarity">
    <text evidence="8">Belongs to the MsrA Met sulfoxide reductase family.</text>
</comment>
<gene>
    <name evidence="7 12" type="primary">msrB</name>
    <name evidence="8" type="synonym">msrA</name>
    <name evidence="12" type="ORF">QPM17_12325</name>
</gene>
<evidence type="ECO:0000313" key="13">
    <source>
        <dbReference type="Proteomes" id="UP001227964"/>
    </source>
</evidence>
<comment type="catalytic activity">
    <reaction evidence="6 8">
        <text>[thioredoxin]-disulfide + L-methionine + H2O = L-methionine (S)-S-oxide + [thioredoxin]-dithiol</text>
        <dbReference type="Rhea" id="RHEA:19993"/>
        <dbReference type="Rhea" id="RHEA-COMP:10698"/>
        <dbReference type="Rhea" id="RHEA-COMP:10700"/>
        <dbReference type="ChEBI" id="CHEBI:15377"/>
        <dbReference type="ChEBI" id="CHEBI:29950"/>
        <dbReference type="ChEBI" id="CHEBI:50058"/>
        <dbReference type="ChEBI" id="CHEBI:57844"/>
        <dbReference type="ChEBI" id="CHEBI:58772"/>
        <dbReference type="EC" id="1.8.4.11"/>
    </reaction>
</comment>
<keyword evidence="10" id="KW-0732">Signal</keyword>
<proteinExistence type="inferred from homology"/>
<keyword evidence="1 7" id="KW-0560">Oxidoreductase</keyword>
<dbReference type="HAMAP" id="MF_01401">
    <property type="entry name" value="MsrA"/>
    <property type="match status" value="1"/>
</dbReference>
<dbReference type="NCBIfam" id="TIGR00357">
    <property type="entry name" value="peptide-methionine (R)-S-oxide reductase MsrB"/>
    <property type="match status" value="1"/>
</dbReference>
<dbReference type="InterPro" id="IPR002569">
    <property type="entry name" value="Met_Sox_Rdtase_MsrA_dom"/>
</dbReference>
<evidence type="ECO:0000256" key="4">
    <source>
        <dbReference type="ARBA" id="ARBA00047806"/>
    </source>
</evidence>
<dbReference type="Pfam" id="PF01625">
    <property type="entry name" value="PMSR"/>
    <property type="match status" value="1"/>
</dbReference>
<comment type="catalytic activity">
    <reaction evidence="5 7">
        <text>L-methionyl-[protein] + [thioredoxin]-disulfide + H2O = L-methionyl-(R)-S-oxide-[protein] + [thioredoxin]-dithiol</text>
        <dbReference type="Rhea" id="RHEA:24164"/>
        <dbReference type="Rhea" id="RHEA-COMP:10698"/>
        <dbReference type="Rhea" id="RHEA-COMP:10700"/>
        <dbReference type="Rhea" id="RHEA-COMP:12313"/>
        <dbReference type="Rhea" id="RHEA-COMP:12314"/>
        <dbReference type="ChEBI" id="CHEBI:15377"/>
        <dbReference type="ChEBI" id="CHEBI:16044"/>
        <dbReference type="ChEBI" id="CHEBI:29950"/>
        <dbReference type="ChEBI" id="CHEBI:45764"/>
        <dbReference type="ChEBI" id="CHEBI:50058"/>
        <dbReference type="EC" id="1.8.4.12"/>
    </reaction>
</comment>
<evidence type="ECO:0000259" key="11">
    <source>
        <dbReference type="PROSITE" id="PS51790"/>
    </source>
</evidence>
<dbReference type="PROSITE" id="PS51790">
    <property type="entry name" value="MSRB"/>
    <property type="match status" value="1"/>
</dbReference>
<organism evidence="12 13">
    <name type="scientific">Marinobacter azerbaijanicus</name>
    <dbReference type="NCBI Taxonomy" id="3050455"/>
    <lineage>
        <taxon>Bacteria</taxon>
        <taxon>Pseudomonadati</taxon>
        <taxon>Pseudomonadota</taxon>
        <taxon>Gammaproteobacteria</taxon>
        <taxon>Pseudomonadales</taxon>
        <taxon>Marinobacteraceae</taxon>
        <taxon>Marinobacter</taxon>
    </lineage>
</organism>
<dbReference type="NCBIfam" id="TIGR00401">
    <property type="entry name" value="msrA"/>
    <property type="match status" value="1"/>
</dbReference>
<dbReference type="Pfam" id="PF01641">
    <property type="entry name" value="SelR"/>
    <property type="match status" value="1"/>
</dbReference>
<dbReference type="EMBL" id="JASSVS010000005">
    <property type="protein sequence ID" value="MDL0431922.1"/>
    <property type="molecule type" value="Genomic_DNA"/>
</dbReference>
<evidence type="ECO:0000256" key="6">
    <source>
        <dbReference type="ARBA" id="ARBA00048782"/>
    </source>
</evidence>
<feature type="signal peptide" evidence="10">
    <location>
        <begin position="1"/>
        <end position="23"/>
    </location>
</feature>
<feature type="chain" id="PRO_5046312878" description="Multifunctional fusion protein" evidence="10">
    <location>
        <begin position="24"/>
        <end position="406"/>
    </location>
</feature>
<dbReference type="EC" id="1.8.4.11" evidence="8"/>
<protein>
    <recommendedName>
        <fullName evidence="7 8">Multifunctional fusion protein</fullName>
    </recommendedName>
    <domain>
        <recommendedName>
            <fullName evidence="8">Peptide methionine sulfoxide reductase MsrA</fullName>
            <shortName evidence="8">Protein-methionine-S-oxide reductase</shortName>
            <ecNumber evidence="8">1.8.4.11</ecNumber>
        </recommendedName>
        <alternativeName>
            <fullName evidence="8">Peptide-methionine (S)-S-oxide reductase</fullName>
            <shortName evidence="8">Peptide Met(O) reductase</shortName>
        </alternativeName>
    </domain>
    <domain>
        <recommendedName>
            <fullName evidence="7">Peptide methionine sulfoxide reductase MsrB</fullName>
            <ecNumber evidence="7">1.8.4.12</ecNumber>
        </recommendedName>
        <alternativeName>
            <fullName evidence="7">Peptide-methionine (R)-S-oxide reductase</fullName>
        </alternativeName>
    </domain>
</protein>
<evidence type="ECO:0000256" key="8">
    <source>
        <dbReference type="HAMAP-Rule" id="MF_01401"/>
    </source>
</evidence>
<dbReference type="SUPFAM" id="SSF51316">
    <property type="entry name" value="Mss4-like"/>
    <property type="match status" value="1"/>
</dbReference>
<dbReference type="Gene3D" id="2.170.150.20">
    <property type="entry name" value="Peptide methionine sulfoxide reductase"/>
    <property type="match status" value="1"/>
</dbReference>
<feature type="compositionally biased region" description="Polar residues" evidence="9">
    <location>
        <begin position="220"/>
        <end position="233"/>
    </location>
</feature>
<comment type="similarity">
    <text evidence="7">Belongs to the MsrB Met sulfoxide reductase family.</text>
</comment>
<sequence length="406" mass="45748">MKRYLLPVSMAAAIALAVFQVGASDEVDSKYAPDDPDLAVATFAGGCFWCVEEAYEEKVPGVVEAVSGYSGGDEKDPTYQQVAGGRTGHTEAVQVYYDPDVITYEGLLQALWRTANPTDVNGQYVDRGKQYRPAIFYHNEEQKRAAEASVKALEESGRYDNPVKIEIVPFEAFYEAEEYHQDYYRKNPIRYKIYTFNSGRYQFIEEVWGEDEKVDYSQYRPQENGADNSSNSGQTGGGESGLDLSRVEAFDPQTFEKPDDKTLKARLTEEQYYVTQEDGTEPAFRNEYFDEKRPGIYVDVVSGEPLFSSRDKYDSGTGWPSFTRPISPDMVVEKEDNGFFMKRTEIRSRYADSHLGHVFNDGPAPTGLRYCMNSAALKFIPLEDMEKEGYGALISEVEEAGRTASN</sequence>
<comment type="catalytic activity">
    <reaction evidence="4 8">
        <text>L-methionyl-[protein] + [thioredoxin]-disulfide + H2O = L-methionyl-(S)-S-oxide-[protein] + [thioredoxin]-dithiol</text>
        <dbReference type="Rhea" id="RHEA:14217"/>
        <dbReference type="Rhea" id="RHEA-COMP:10698"/>
        <dbReference type="Rhea" id="RHEA-COMP:10700"/>
        <dbReference type="Rhea" id="RHEA-COMP:12313"/>
        <dbReference type="Rhea" id="RHEA-COMP:12315"/>
        <dbReference type="ChEBI" id="CHEBI:15377"/>
        <dbReference type="ChEBI" id="CHEBI:16044"/>
        <dbReference type="ChEBI" id="CHEBI:29950"/>
        <dbReference type="ChEBI" id="CHEBI:44120"/>
        <dbReference type="ChEBI" id="CHEBI:50058"/>
        <dbReference type="EC" id="1.8.4.11"/>
    </reaction>
</comment>
<evidence type="ECO:0000313" key="12">
    <source>
        <dbReference type="EMBL" id="MDL0431922.1"/>
    </source>
</evidence>
<dbReference type="PANTHER" id="PTHR43774">
    <property type="entry name" value="PEPTIDE METHIONINE SULFOXIDE REDUCTASE"/>
    <property type="match status" value="1"/>
</dbReference>
<accession>A0ABT7IDR5</accession>
<evidence type="ECO:0000256" key="1">
    <source>
        <dbReference type="ARBA" id="ARBA00023002"/>
    </source>
</evidence>
<evidence type="ECO:0000256" key="2">
    <source>
        <dbReference type="ARBA" id="ARBA00023268"/>
    </source>
</evidence>
<feature type="region of interest" description="Disordered" evidence="9">
    <location>
        <begin position="220"/>
        <end position="243"/>
    </location>
</feature>
<evidence type="ECO:0000256" key="10">
    <source>
        <dbReference type="SAM" id="SignalP"/>
    </source>
</evidence>
<dbReference type="PANTHER" id="PTHR43774:SF1">
    <property type="entry name" value="PEPTIDE METHIONINE SULFOXIDE REDUCTASE MSRA 2"/>
    <property type="match status" value="1"/>
</dbReference>
<dbReference type="Proteomes" id="UP001227964">
    <property type="component" value="Unassembled WGS sequence"/>
</dbReference>
<name>A0ABT7IDR5_9GAMM</name>
<dbReference type="InterPro" id="IPR036509">
    <property type="entry name" value="Met_Sox_Rdtase_MsrA_sf"/>
</dbReference>
<evidence type="ECO:0000256" key="9">
    <source>
        <dbReference type="SAM" id="MobiDB-lite"/>
    </source>
</evidence>
<feature type="active site" evidence="8">
    <location>
        <position position="47"/>
    </location>
</feature>
<comment type="caution">
    <text evidence="7">Lacks conserved residue(s) required for the propagation of feature annotation.</text>
</comment>
<keyword evidence="2" id="KW-0511">Multifunctional enzyme</keyword>
<evidence type="ECO:0000256" key="5">
    <source>
        <dbReference type="ARBA" id="ARBA00048488"/>
    </source>
</evidence>
<dbReference type="Gene3D" id="3.30.1060.10">
    <property type="entry name" value="Peptide methionine sulphoxide reductase MsrA"/>
    <property type="match status" value="1"/>
</dbReference>
<feature type="active site" description="Nucleophile" evidence="7">
    <location>
        <position position="371"/>
    </location>
</feature>
<dbReference type="EC" id="1.8.4.12" evidence="7"/>
<evidence type="ECO:0000256" key="7">
    <source>
        <dbReference type="HAMAP-Rule" id="MF_01400"/>
    </source>
</evidence>